<evidence type="ECO:0000259" key="7">
    <source>
        <dbReference type="PROSITE" id="PS50850"/>
    </source>
</evidence>
<feature type="transmembrane region" description="Helical" evidence="6">
    <location>
        <begin position="71"/>
        <end position="91"/>
    </location>
</feature>
<feature type="domain" description="Major facilitator superfamily (MFS) profile" evidence="7">
    <location>
        <begin position="37"/>
        <end position="537"/>
    </location>
</feature>
<evidence type="ECO:0000313" key="9">
    <source>
        <dbReference type="Proteomes" id="UP000002212"/>
    </source>
</evidence>
<feature type="transmembrane region" description="Helical" evidence="6">
    <location>
        <begin position="36"/>
        <end position="59"/>
    </location>
</feature>
<feature type="transmembrane region" description="Helical" evidence="6">
    <location>
        <begin position="162"/>
        <end position="184"/>
    </location>
</feature>
<feature type="transmembrane region" description="Helical" evidence="6">
    <location>
        <begin position="509"/>
        <end position="527"/>
    </location>
</feature>
<dbReference type="PRINTS" id="PR01036">
    <property type="entry name" value="TCRTETB"/>
</dbReference>
<keyword evidence="2" id="KW-0813">Transport</keyword>
<dbReference type="Gene3D" id="1.20.1250.20">
    <property type="entry name" value="MFS general substrate transporter like domains"/>
    <property type="match status" value="1"/>
</dbReference>
<dbReference type="KEGG" id="rop:ROP_33590"/>
<feature type="transmembrane region" description="Helical" evidence="6">
    <location>
        <begin position="224"/>
        <end position="244"/>
    </location>
</feature>
<feature type="transmembrane region" description="Helical" evidence="6">
    <location>
        <begin position="250"/>
        <end position="270"/>
    </location>
</feature>
<dbReference type="PATRIC" id="fig|632772.20.peg.3521"/>
<organism evidence="8 9">
    <name type="scientific">Rhodococcus opacus (strain B4)</name>
    <dbReference type="NCBI Taxonomy" id="632772"/>
    <lineage>
        <taxon>Bacteria</taxon>
        <taxon>Bacillati</taxon>
        <taxon>Actinomycetota</taxon>
        <taxon>Actinomycetes</taxon>
        <taxon>Mycobacteriales</taxon>
        <taxon>Nocardiaceae</taxon>
        <taxon>Rhodococcus</taxon>
    </lineage>
</organism>
<feature type="transmembrane region" description="Helical" evidence="6">
    <location>
        <begin position="324"/>
        <end position="345"/>
    </location>
</feature>
<dbReference type="InterPro" id="IPR011701">
    <property type="entry name" value="MFS"/>
</dbReference>
<dbReference type="HOGENOM" id="CLU_000960_28_2_11"/>
<keyword evidence="5 6" id="KW-0472">Membrane</keyword>
<comment type="subcellular location">
    <subcellularLocation>
        <location evidence="1">Cell membrane</location>
        <topology evidence="1">Multi-pass membrane protein</topology>
    </subcellularLocation>
</comment>
<dbReference type="InterPro" id="IPR020846">
    <property type="entry name" value="MFS_dom"/>
</dbReference>
<feature type="transmembrane region" description="Helical" evidence="6">
    <location>
        <begin position="357"/>
        <end position="375"/>
    </location>
</feature>
<dbReference type="GO" id="GO:0022857">
    <property type="term" value="F:transmembrane transporter activity"/>
    <property type="evidence" value="ECO:0007669"/>
    <property type="project" value="InterPro"/>
</dbReference>
<dbReference type="STRING" id="632772.ROP_33590"/>
<dbReference type="Proteomes" id="UP000002212">
    <property type="component" value="Chromosome"/>
</dbReference>
<dbReference type="SUPFAM" id="SSF103473">
    <property type="entry name" value="MFS general substrate transporter"/>
    <property type="match status" value="1"/>
</dbReference>
<dbReference type="Pfam" id="PF07690">
    <property type="entry name" value="MFS_1"/>
    <property type="match status" value="1"/>
</dbReference>
<dbReference type="PANTHER" id="PTHR42718:SF9">
    <property type="entry name" value="MAJOR FACILITATOR SUPERFAMILY MULTIDRUG TRANSPORTER MFSC"/>
    <property type="match status" value="1"/>
</dbReference>
<sequence length="539" mass="56217">MNLENARARARRIGGCPMTEESTTSGSERAAGGQRLLALLLAMAMFVLVVDTSLMNVSISSVVRDLDTTVSGVQAAIALEALVSAAFILIGSKVGDLIGRKRAYVLGLLGYAVGASAMALAQSLTAIILFWAVLGGIGASLLLPAMQSLIHGNFAGDAQKKVYALVGAAAAIAAAVGPLLGGFITTYLSWRIAFVLEVVVIVVVLSGIRLVRDVPYTGPRGVDTVGAALSVLGMGGIVLGILVWQEGGEAVAALLVLGALALAGLAWWLVRRKRHGEPTLLDPDLFTSKVFRMGITGQMLQQIALGGTMIALPIYLQMVLEYNAMQAGLSLAPLSLSMFAVALLAGKKAGDRRPSGIIRWGFVLLTIGVVALVPIVPRAEFGWALVVPLIVAGSGLGLLVSQLNNYTLAPISDERVSEAAGTNSAAGSFGLSFGLAFAGAIMLATLSVTFTAMAQSSTVLPPGDQQHVAQVLENDAEVMSTTQLEKLLADQPPEIQDEIIRINTEARPLALQIALLVPILAGVLGLLNSFRMMRVRDPV</sequence>
<keyword evidence="4 6" id="KW-1133">Transmembrane helix</keyword>
<evidence type="ECO:0000256" key="5">
    <source>
        <dbReference type="ARBA" id="ARBA00023136"/>
    </source>
</evidence>
<dbReference type="Gene3D" id="1.20.1720.10">
    <property type="entry name" value="Multidrug resistance protein D"/>
    <property type="match status" value="1"/>
</dbReference>
<dbReference type="GO" id="GO:0005886">
    <property type="term" value="C:plasma membrane"/>
    <property type="evidence" value="ECO:0007669"/>
    <property type="project" value="UniProtKB-SubCell"/>
</dbReference>
<reference evidence="8 9" key="1">
    <citation type="submission" date="2009-03" db="EMBL/GenBank/DDBJ databases">
        <title>Comparison of the complete genome sequences of Rhodococcus erythropolis PR4 and Rhodococcus opacus B4.</title>
        <authorList>
            <person name="Takarada H."/>
            <person name="Sekine M."/>
            <person name="Hosoyama A."/>
            <person name="Yamada R."/>
            <person name="Fujisawa T."/>
            <person name="Omata S."/>
            <person name="Shimizu A."/>
            <person name="Tsukatani N."/>
            <person name="Tanikawa S."/>
            <person name="Fujita N."/>
            <person name="Harayama S."/>
        </authorList>
    </citation>
    <scope>NUCLEOTIDE SEQUENCE [LARGE SCALE GENOMIC DNA]</scope>
    <source>
        <strain evidence="8 9">B4</strain>
    </source>
</reference>
<dbReference type="PANTHER" id="PTHR42718">
    <property type="entry name" value="MAJOR FACILITATOR SUPERFAMILY MULTIDRUG TRANSPORTER MFSC"/>
    <property type="match status" value="1"/>
</dbReference>
<feature type="transmembrane region" description="Helical" evidence="6">
    <location>
        <begin position="299"/>
        <end position="318"/>
    </location>
</feature>
<dbReference type="PROSITE" id="PS50850">
    <property type="entry name" value="MFS"/>
    <property type="match status" value="1"/>
</dbReference>
<feature type="transmembrane region" description="Helical" evidence="6">
    <location>
        <begin position="127"/>
        <end position="150"/>
    </location>
</feature>
<feature type="transmembrane region" description="Helical" evidence="6">
    <location>
        <begin position="433"/>
        <end position="454"/>
    </location>
</feature>
<name>C1B7F3_RHOOB</name>
<dbReference type="AlphaFoldDB" id="C1B7F3"/>
<feature type="transmembrane region" description="Helical" evidence="6">
    <location>
        <begin position="381"/>
        <end position="400"/>
    </location>
</feature>
<evidence type="ECO:0000256" key="6">
    <source>
        <dbReference type="SAM" id="Phobius"/>
    </source>
</evidence>
<evidence type="ECO:0000256" key="2">
    <source>
        <dbReference type="ARBA" id="ARBA00022448"/>
    </source>
</evidence>
<evidence type="ECO:0000256" key="4">
    <source>
        <dbReference type="ARBA" id="ARBA00022989"/>
    </source>
</evidence>
<proteinExistence type="predicted"/>
<evidence type="ECO:0000256" key="1">
    <source>
        <dbReference type="ARBA" id="ARBA00004651"/>
    </source>
</evidence>
<feature type="transmembrane region" description="Helical" evidence="6">
    <location>
        <begin position="190"/>
        <end position="212"/>
    </location>
</feature>
<accession>C1B7F3</accession>
<evidence type="ECO:0000256" key="3">
    <source>
        <dbReference type="ARBA" id="ARBA00022692"/>
    </source>
</evidence>
<feature type="transmembrane region" description="Helical" evidence="6">
    <location>
        <begin position="103"/>
        <end position="121"/>
    </location>
</feature>
<evidence type="ECO:0000313" key="8">
    <source>
        <dbReference type="EMBL" id="BAH51606.1"/>
    </source>
</evidence>
<protein>
    <submittedName>
        <fullName evidence="8">Putative drug resistance efflux protein</fullName>
    </submittedName>
</protein>
<dbReference type="EMBL" id="AP011115">
    <property type="protein sequence ID" value="BAH51606.1"/>
    <property type="molecule type" value="Genomic_DNA"/>
</dbReference>
<dbReference type="InterPro" id="IPR036259">
    <property type="entry name" value="MFS_trans_sf"/>
</dbReference>
<gene>
    <name evidence="8" type="ordered locus">ROP_33590</name>
</gene>
<dbReference type="CDD" id="cd17321">
    <property type="entry name" value="MFS_MMR_MDR_like"/>
    <property type="match status" value="1"/>
</dbReference>
<keyword evidence="3 6" id="KW-0812">Transmembrane</keyword>